<dbReference type="Proteomes" id="UP001470230">
    <property type="component" value="Unassembled WGS sequence"/>
</dbReference>
<organism evidence="1 2">
    <name type="scientific">Tritrichomonas musculus</name>
    <dbReference type="NCBI Taxonomy" id="1915356"/>
    <lineage>
        <taxon>Eukaryota</taxon>
        <taxon>Metamonada</taxon>
        <taxon>Parabasalia</taxon>
        <taxon>Tritrichomonadida</taxon>
        <taxon>Tritrichomonadidae</taxon>
        <taxon>Tritrichomonas</taxon>
    </lineage>
</organism>
<protein>
    <submittedName>
        <fullName evidence="1">Uncharacterized protein</fullName>
    </submittedName>
</protein>
<name>A0ABR2JG51_9EUKA</name>
<keyword evidence="2" id="KW-1185">Reference proteome</keyword>
<evidence type="ECO:0000313" key="2">
    <source>
        <dbReference type="Proteomes" id="UP001470230"/>
    </source>
</evidence>
<accession>A0ABR2JG51</accession>
<comment type="caution">
    <text evidence="1">The sequence shown here is derived from an EMBL/GenBank/DDBJ whole genome shotgun (WGS) entry which is preliminary data.</text>
</comment>
<proteinExistence type="predicted"/>
<gene>
    <name evidence="1" type="ORF">M9Y10_006806</name>
</gene>
<sequence length="91" mass="10843">MFNDNFCAFQTTKSDSLFIFDAFVCYHRKWSDFDRPNSNDWNRIVKNVFNIDELFSIANCSSWNQNTIRTQSDAFQPKSRPKLQLMKSNFL</sequence>
<dbReference type="EMBL" id="JAPFFF010000012">
    <property type="protein sequence ID" value="KAK8876588.1"/>
    <property type="molecule type" value="Genomic_DNA"/>
</dbReference>
<reference evidence="1 2" key="1">
    <citation type="submission" date="2024-04" db="EMBL/GenBank/DDBJ databases">
        <title>Tritrichomonas musculus Genome.</title>
        <authorList>
            <person name="Alves-Ferreira E."/>
            <person name="Grigg M."/>
            <person name="Lorenzi H."/>
            <person name="Galac M."/>
        </authorList>
    </citation>
    <scope>NUCLEOTIDE SEQUENCE [LARGE SCALE GENOMIC DNA]</scope>
    <source>
        <strain evidence="1 2">EAF2021</strain>
    </source>
</reference>
<evidence type="ECO:0000313" key="1">
    <source>
        <dbReference type="EMBL" id="KAK8876588.1"/>
    </source>
</evidence>